<sequence>MTMEGRRSAPSEAWAIIRRGFNAPVRSSLEVFKGSQILASGFNSFPKQKPLIIREGALLKKVVNPVPVGKGKEAVIVDDFLSPRKSVPSTCCKVSSIITNEDVSSSSRKTGIKSISLPSSPNVIISGKKTEQEVIKSNEDKVLDVFPPLISINMENKKKFVDALNVPLEGHIETAAAWKKKQNIRVDNLDIGSFLSNDGNSVKLHSENEINNTKRLRNALDSHKNLEEAIMGVCDVRRVDIFDSSYGLVSLSGDSSLADLVVKPINVDVANLPFLNAPISLISNDALLAQLELNAKDTGVDQYYWLDGFISSSCGSDGDELDEPIDEMYGLNVGCIIHKAFSYSGGKRQGRISLKK</sequence>
<keyword evidence="2" id="KW-1185">Reference proteome</keyword>
<evidence type="ECO:0000313" key="2">
    <source>
        <dbReference type="Proteomes" id="UP000233837"/>
    </source>
</evidence>
<evidence type="ECO:0000313" key="1">
    <source>
        <dbReference type="EMBL" id="PKU65726.1"/>
    </source>
</evidence>
<reference evidence="1 2" key="2">
    <citation type="journal article" date="2017" name="Nature">
        <title>The Apostasia genome and the evolution of orchids.</title>
        <authorList>
            <person name="Zhang G.Q."/>
            <person name="Liu K.W."/>
            <person name="Li Z."/>
            <person name="Lohaus R."/>
            <person name="Hsiao Y.Y."/>
            <person name="Niu S.C."/>
            <person name="Wang J.Y."/>
            <person name="Lin Y.C."/>
            <person name="Xu Q."/>
            <person name="Chen L.J."/>
            <person name="Yoshida K."/>
            <person name="Fujiwara S."/>
            <person name="Wang Z.W."/>
            <person name="Zhang Y.Q."/>
            <person name="Mitsuda N."/>
            <person name="Wang M."/>
            <person name="Liu G.H."/>
            <person name="Pecoraro L."/>
            <person name="Huang H.X."/>
            <person name="Xiao X.J."/>
            <person name="Lin M."/>
            <person name="Wu X.Y."/>
            <person name="Wu W.L."/>
            <person name="Chen Y.Y."/>
            <person name="Chang S.B."/>
            <person name="Sakamoto S."/>
            <person name="Ohme-Takagi M."/>
            <person name="Yagi M."/>
            <person name="Zeng S.J."/>
            <person name="Shen C.Y."/>
            <person name="Yeh C.M."/>
            <person name="Luo Y.B."/>
            <person name="Tsai W.C."/>
            <person name="Van de Peer Y."/>
            <person name="Liu Z.J."/>
        </authorList>
    </citation>
    <scope>NUCLEOTIDE SEQUENCE [LARGE SCALE GENOMIC DNA]</scope>
    <source>
        <tissue evidence="1">The whole plant</tissue>
    </source>
</reference>
<protein>
    <submittedName>
        <fullName evidence="1">Uncharacterized protein</fullName>
    </submittedName>
</protein>
<dbReference type="EMBL" id="KZ503316">
    <property type="protein sequence ID" value="PKU65726.1"/>
    <property type="molecule type" value="Genomic_DNA"/>
</dbReference>
<dbReference type="AlphaFoldDB" id="A0A2I0VQN4"/>
<name>A0A2I0VQN4_9ASPA</name>
<gene>
    <name evidence="1" type="ORF">MA16_Dca015762</name>
</gene>
<organism evidence="1 2">
    <name type="scientific">Dendrobium catenatum</name>
    <dbReference type="NCBI Taxonomy" id="906689"/>
    <lineage>
        <taxon>Eukaryota</taxon>
        <taxon>Viridiplantae</taxon>
        <taxon>Streptophyta</taxon>
        <taxon>Embryophyta</taxon>
        <taxon>Tracheophyta</taxon>
        <taxon>Spermatophyta</taxon>
        <taxon>Magnoliopsida</taxon>
        <taxon>Liliopsida</taxon>
        <taxon>Asparagales</taxon>
        <taxon>Orchidaceae</taxon>
        <taxon>Epidendroideae</taxon>
        <taxon>Malaxideae</taxon>
        <taxon>Dendrobiinae</taxon>
        <taxon>Dendrobium</taxon>
    </lineage>
</organism>
<reference evidence="1 2" key="1">
    <citation type="journal article" date="2016" name="Sci. Rep.">
        <title>The Dendrobium catenatum Lindl. genome sequence provides insights into polysaccharide synthase, floral development and adaptive evolution.</title>
        <authorList>
            <person name="Zhang G.Q."/>
            <person name="Xu Q."/>
            <person name="Bian C."/>
            <person name="Tsai W.C."/>
            <person name="Yeh C.M."/>
            <person name="Liu K.W."/>
            <person name="Yoshida K."/>
            <person name="Zhang L.S."/>
            <person name="Chang S.B."/>
            <person name="Chen F."/>
            <person name="Shi Y."/>
            <person name="Su Y.Y."/>
            <person name="Zhang Y.Q."/>
            <person name="Chen L.J."/>
            <person name="Yin Y."/>
            <person name="Lin M."/>
            <person name="Huang H."/>
            <person name="Deng H."/>
            <person name="Wang Z.W."/>
            <person name="Zhu S.L."/>
            <person name="Zhao X."/>
            <person name="Deng C."/>
            <person name="Niu S.C."/>
            <person name="Huang J."/>
            <person name="Wang M."/>
            <person name="Liu G.H."/>
            <person name="Yang H.J."/>
            <person name="Xiao X.J."/>
            <person name="Hsiao Y.Y."/>
            <person name="Wu W.L."/>
            <person name="Chen Y.Y."/>
            <person name="Mitsuda N."/>
            <person name="Ohme-Takagi M."/>
            <person name="Luo Y.B."/>
            <person name="Van de Peer Y."/>
            <person name="Liu Z.J."/>
        </authorList>
    </citation>
    <scope>NUCLEOTIDE SEQUENCE [LARGE SCALE GENOMIC DNA]</scope>
    <source>
        <tissue evidence="1">The whole plant</tissue>
    </source>
</reference>
<accession>A0A2I0VQN4</accession>
<proteinExistence type="predicted"/>
<dbReference type="Proteomes" id="UP000233837">
    <property type="component" value="Unassembled WGS sequence"/>
</dbReference>